<dbReference type="SUPFAM" id="SSF160104">
    <property type="entry name" value="Acetoacetate decarboxylase-like"/>
    <property type="match status" value="1"/>
</dbReference>
<dbReference type="Pfam" id="PF09844">
    <property type="entry name" value="DUF2071"/>
    <property type="match status" value="1"/>
</dbReference>
<proteinExistence type="predicted"/>
<dbReference type="STRING" id="1841861.GCA_900157365_03082"/>
<dbReference type="OrthoDB" id="150993at2"/>
<evidence type="ECO:0000313" key="2">
    <source>
        <dbReference type="Proteomes" id="UP000240424"/>
    </source>
</evidence>
<dbReference type="InterPro" id="IPR018644">
    <property type="entry name" value="DUF2071"/>
</dbReference>
<dbReference type="InterPro" id="IPR023375">
    <property type="entry name" value="ADC_dom_sf"/>
</dbReference>
<reference evidence="1 2" key="1">
    <citation type="submission" date="2017-01" db="EMBL/GenBank/DDBJ databases">
        <authorList>
            <consortium name="Urmite Genomes"/>
        </authorList>
    </citation>
    <scope>NUCLEOTIDE SEQUENCE [LARGE SCALE GENOMIC DNA]</scope>
    <source>
        <strain evidence="1 2">AB215</strain>
    </source>
</reference>
<evidence type="ECO:0000313" key="1">
    <source>
        <dbReference type="EMBL" id="SPM42542.1"/>
    </source>
</evidence>
<dbReference type="PANTHER" id="PTHR39186">
    <property type="entry name" value="DUF2071 FAMILY PROTEIN"/>
    <property type="match status" value="1"/>
</dbReference>
<dbReference type="AlphaFoldDB" id="A0A2U3PFK8"/>
<dbReference type="PANTHER" id="PTHR39186:SF1">
    <property type="entry name" value="DUF2071 DOMAIN-CONTAINING PROTEIN"/>
    <property type="match status" value="1"/>
</dbReference>
<organism evidence="1 2">
    <name type="scientific">Mycobacterium numidiamassiliense</name>
    <dbReference type="NCBI Taxonomy" id="1841861"/>
    <lineage>
        <taxon>Bacteria</taxon>
        <taxon>Bacillati</taxon>
        <taxon>Actinomycetota</taxon>
        <taxon>Actinomycetes</taxon>
        <taxon>Mycobacteriales</taxon>
        <taxon>Mycobacteriaceae</taxon>
        <taxon>Mycobacterium</taxon>
    </lineage>
</organism>
<keyword evidence="2" id="KW-1185">Reference proteome</keyword>
<sequence>MSTPDLPAEPSPGADLTEFPVTAPPLPGPVTVDQRWSDLTFLHWPVRSETVADLYPPGTRPDVFADGMTYVGLVPFVMTSTKVGSALPLPYFGSFLETNVRLYSIDDAGRHGVLFRSLETARLAVVPVVRLGLGVPYTWARMRLIRHGDHITYDSMRRWPRRGLRSLLTIAVREAVEPTPLEVWLTARWGAHTRKAGRTWWVPNEHGPWPLRAASVAEFSDELIGAGAVRPAGDRLRALYSPGVRTRFGRPCIVR</sequence>
<gene>
    <name evidence="1" type="ORF">MNAB215_4762</name>
</gene>
<evidence type="ECO:0008006" key="3">
    <source>
        <dbReference type="Google" id="ProtNLM"/>
    </source>
</evidence>
<dbReference type="Proteomes" id="UP000240424">
    <property type="component" value="Unassembled WGS sequence"/>
</dbReference>
<name>A0A2U3PFK8_9MYCO</name>
<dbReference type="EMBL" id="FUEZ01000004">
    <property type="protein sequence ID" value="SPM42542.1"/>
    <property type="molecule type" value="Genomic_DNA"/>
</dbReference>
<protein>
    <recommendedName>
        <fullName evidence="3">DUF2071 domain-containing protein</fullName>
    </recommendedName>
</protein>
<dbReference type="RefSeq" id="WP_077080967.1">
    <property type="nucleotide sequence ID" value="NZ_FUEZ01000004.1"/>
</dbReference>
<accession>A0A2U3PFK8</accession>